<dbReference type="InterPro" id="IPR002938">
    <property type="entry name" value="FAD-bd"/>
</dbReference>
<evidence type="ECO:0000313" key="4">
    <source>
        <dbReference type="Proteomes" id="UP000319818"/>
    </source>
</evidence>
<keyword evidence="4" id="KW-1185">Reference proteome</keyword>
<proteinExistence type="predicted"/>
<dbReference type="Pfam" id="PF01494">
    <property type="entry name" value="FAD_binding_3"/>
    <property type="match status" value="1"/>
</dbReference>
<dbReference type="GO" id="GO:0019622">
    <property type="term" value="P:3-(3-hydroxy)phenylpropionate catabolic process"/>
    <property type="evidence" value="ECO:0007669"/>
    <property type="project" value="TreeGrafter"/>
</dbReference>
<gene>
    <name evidence="3" type="ORF">FB388_1192</name>
</gene>
<protein>
    <submittedName>
        <fullName evidence="3">3-(3-hydroxy-phenyl)propionate hydroxylase</fullName>
    </submittedName>
</protein>
<accession>A0A543GCQ6</accession>
<dbReference type="SUPFAM" id="SSF51905">
    <property type="entry name" value="FAD/NAD(P)-binding domain"/>
    <property type="match status" value="1"/>
</dbReference>
<organism evidence="3 4">
    <name type="scientific">Pseudonocardia cypriaca</name>
    <dbReference type="NCBI Taxonomy" id="882449"/>
    <lineage>
        <taxon>Bacteria</taxon>
        <taxon>Bacillati</taxon>
        <taxon>Actinomycetota</taxon>
        <taxon>Actinomycetes</taxon>
        <taxon>Pseudonocardiales</taxon>
        <taxon>Pseudonocardiaceae</taxon>
        <taxon>Pseudonocardia</taxon>
    </lineage>
</organism>
<reference evidence="3 4" key="1">
    <citation type="submission" date="2019-06" db="EMBL/GenBank/DDBJ databases">
        <title>Sequencing the genomes of 1000 actinobacteria strains.</title>
        <authorList>
            <person name="Klenk H.-P."/>
        </authorList>
    </citation>
    <scope>NUCLEOTIDE SEQUENCE [LARGE SCALE GENOMIC DNA]</scope>
    <source>
        <strain evidence="3 4">DSM 45511</strain>
    </source>
</reference>
<dbReference type="PRINTS" id="PR00420">
    <property type="entry name" value="RNGMNOXGNASE"/>
</dbReference>
<dbReference type="PANTHER" id="PTHR43476">
    <property type="entry name" value="3-(3-HYDROXY-PHENYL)PROPIONATE/3-HYDROXYCINNAMIC ACID HYDROXYLASE"/>
    <property type="match status" value="1"/>
</dbReference>
<comment type="caution">
    <text evidence="3">The sequence shown here is derived from an EMBL/GenBank/DDBJ whole genome shotgun (WGS) entry which is preliminary data.</text>
</comment>
<dbReference type="InterPro" id="IPR036188">
    <property type="entry name" value="FAD/NAD-bd_sf"/>
</dbReference>
<name>A0A543GCQ6_9PSEU</name>
<evidence type="ECO:0000313" key="3">
    <source>
        <dbReference type="EMBL" id="TQM43840.1"/>
    </source>
</evidence>
<dbReference type="EMBL" id="VFPH01000001">
    <property type="protein sequence ID" value="TQM43840.1"/>
    <property type="molecule type" value="Genomic_DNA"/>
</dbReference>
<dbReference type="GO" id="GO:0008688">
    <property type="term" value="F:3-(3-hydroxyphenyl)propionate hydroxylase activity"/>
    <property type="evidence" value="ECO:0007669"/>
    <property type="project" value="TreeGrafter"/>
</dbReference>
<feature type="domain" description="FAD-binding" evidence="2">
    <location>
        <begin position="5"/>
        <end position="343"/>
    </location>
</feature>
<dbReference type="InterPro" id="IPR050631">
    <property type="entry name" value="PheA/TfdB_FAD_monoxygenase"/>
</dbReference>
<evidence type="ECO:0000259" key="2">
    <source>
        <dbReference type="Pfam" id="PF01494"/>
    </source>
</evidence>
<sequence>MSDTIDVVVVGFGPAGEMLASLLGRHGHRIVVFEKFPEPYGLPRMSTLDGEVARLLQHAADPAEALAESLPVRTVEIWGSDGKQKGRFDWDYKRGGHWSHLTLHQPNIEAAMERRIATLPNVEVRWGTSVVDLRADGAGYTTVTTSGGDSVTARYVIGMDGASSFVRDAVGIDVEVIHHHDDRWILTDYDVVEPLPRDLETRCYFDLDFDQPYFWGPNGTGRVRSDVRMLPGDDEEVEAAEERGLEFLERRVGIPRRHVRQTRRKLYTFRSQIAGAMRKGNVFIGGDSAHAMTPYMGQGACTAMRDAANLAWKLDLVLRGVARGALLDTYEAERLAHARFFVEGSLAAYKMVNPTTPEEAAARDAYLEATGGDVTPPIPPLRQGVQHRLPDGEYGAQAGEVAIQGVVRIGERQGLLDDLVGHGFQLISTLPLADLVGPARRDRLADLGVRVIHLGDGHVADVEGTYRDFLAEHGATTLLSRPDVYLFGLADGPDRSLALIDDLLAQVLAPTRVPA</sequence>
<keyword evidence="1" id="KW-0560">Oxidoreductase</keyword>
<dbReference type="RefSeq" id="WP_170225489.1">
    <property type="nucleotide sequence ID" value="NZ_VFPH01000001.1"/>
</dbReference>
<dbReference type="Gene3D" id="3.50.50.60">
    <property type="entry name" value="FAD/NAD(P)-binding domain"/>
    <property type="match status" value="1"/>
</dbReference>
<dbReference type="GO" id="GO:0071949">
    <property type="term" value="F:FAD binding"/>
    <property type="evidence" value="ECO:0007669"/>
    <property type="project" value="InterPro"/>
</dbReference>
<dbReference type="Proteomes" id="UP000319818">
    <property type="component" value="Unassembled WGS sequence"/>
</dbReference>
<dbReference type="Gene3D" id="3.30.70.2450">
    <property type="match status" value="1"/>
</dbReference>
<evidence type="ECO:0000256" key="1">
    <source>
        <dbReference type="ARBA" id="ARBA00023002"/>
    </source>
</evidence>
<dbReference type="AlphaFoldDB" id="A0A543GCQ6"/>
<dbReference type="PANTHER" id="PTHR43476:SF3">
    <property type="entry name" value="FAD-BINDING MONOOXYGENASE"/>
    <property type="match status" value="1"/>
</dbReference>